<sequence length="172" mass="18457">MPRTAYKLHSAFSFAAAQPETPFGDQPCAVRPGAISVAYLETMGTERTGITPVVPRDASQSTAEVCTTAKEAKKLVELALKLCGKLAESVCRSMTQEQVAEAVGESLMLATPQKVEAQNIRRDGCKVVLDLRASEAPTASFKFVMAPPTARTAPSSPARWFDSSQMSLGPWH</sequence>
<accession>A0A0G4FAA1</accession>
<gene>
    <name evidence="2" type="ORF">Vbra_14813</name>
</gene>
<proteinExistence type="predicted"/>
<dbReference type="InParanoid" id="A0A0G4FAA1"/>
<dbReference type="AlphaFoldDB" id="A0A0G4FAA1"/>
<dbReference type="Proteomes" id="UP000041254">
    <property type="component" value="Unassembled WGS sequence"/>
</dbReference>
<organism evidence="2 3">
    <name type="scientific">Vitrella brassicaformis (strain CCMP3155)</name>
    <dbReference type="NCBI Taxonomy" id="1169540"/>
    <lineage>
        <taxon>Eukaryota</taxon>
        <taxon>Sar</taxon>
        <taxon>Alveolata</taxon>
        <taxon>Colpodellida</taxon>
        <taxon>Vitrellaceae</taxon>
        <taxon>Vitrella</taxon>
    </lineage>
</organism>
<evidence type="ECO:0000313" key="2">
    <source>
        <dbReference type="EMBL" id="CEM09855.1"/>
    </source>
</evidence>
<protein>
    <submittedName>
        <fullName evidence="2">Uncharacterized protein</fullName>
    </submittedName>
</protein>
<dbReference type="EMBL" id="CDMY01000396">
    <property type="protein sequence ID" value="CEM09855.1"/>
    <property type="molecule type" value="Genomic_DNA"/>
</dbReference>
<name>A0A0G4FAA1_VITBC</name>
<feature type="region of interest" description="Disordered" evidence="1">
    <location>
        <begin position="152"/>
        <end position="172"/>
    </location>
</feature>
<reference evidence="2 3" key="1">
    <citation type="submission" date="2014-11" db="EMBL/GenBank/DDBJ databases">
        <authorList>
            <person name="Zhu J."/>
            <person name="Qi W."/>
            <person name="Song R."/>
        </authorList>
    </citation>
    <scope>NUCLEOTIDE SEQUENCE [LARGE SCALE GENOMIC DNA]</scope>
</reference>
<evidence type="ECO:0000313" key="3">
    <source>
        <dbReference type="Proteomes" id="UP000041254"/>
    </source>
</evidence>
<evidence type="ECO:0000256" key="1">
    <source>
        <dbReference type="SAM" id="MobiDB-lite"/>
    </source>
</evidence>
<feature type="compositionally biased region" description="Polar residues" evidence="1">
    <location>
        <begin position="162"/>
        <end position="172"/>
    </location>
</feature>
<keyword evidence="3" id="KW-1185">Reference proteome</keyword>
<dbReference type="VEuPathDB" id="CryptoDB:Vbra_14813"/>